<keyword evidence="4" id="KW-1133">Transmembrane helix</keyword>
<proteinExistence type="inferred from homology"/>
<comment type="subcellular location">
    <subcellularLocation>
        <location evidence="1">Membrane</location>
        <topology evidence="1">Multi-pass membrane protein</topology>
    </subcellularLocation>
</comment>
<sequence>MNTLAAITHCIAGCGTRQTDDDDVPPDWLRPLQPHEQQQPYHQNYSRQHQCFYEPCTQQQQQNHQHQLPKNHHQQDDFMAYLFNTGDRYIPQSYPSLSFAGYTPYDSRAYVYEQDCDNDGQSVANYVTTDPNPGAVHYCDSTTPREIQCNCLLEKPGQTHDCPAAKERKLDDVGATADRIVTLLKSVASRAAVDADEHVHRVRARIRAEMSEDRPPVYKSALNTQWNPQWRQNLAEAVLGRMVEVVRGILPDERIERSEVVERGEDKNGENQKAILAAIADWARRTAPEIFSWMEDHPRLTTCIAFAAAVAVLWVLAPWVLEAAGFGELGPIADSVAARLQMRYMGQVPKGSWFSFFQRLGMVWGK</sequence>
<evidence type="ECO:0000313" key="6">
    <source>
        <dbReference type="EMBL" id="CAK7222774.1"/>
    </source>
</evidence>
<evidence type="ECO:0000256" key="5">
    <source>
        <dbReference type="ARBA" id="ARBA00023136"/>
    </source>
</evidence>
<keyword evidence="7" id="KW-1185">Reference proteome</keyword>
<accession>A0ABP0BSV4</accession>
<dbReference type="Pfam" id="PF06140">
    <property type="entry name" value="Ifi-6-16"/>
    <property type="match status" value="1"/>
</dbReference>
<organism evidence="6 7">
    <name type="scientific">Sporothrix eucalyptigena</name>
    <dbReference type="NCBI Taxonomy" id="1812306"/>
    <lineage>
        <taxon>Eukaryota</taxon>
        <taxon>Fungi</taxon>
        <taxon>Dikarya</taxon>
        <taxon>Ascomycota</taxon>
        <taxon>Pezizomycotina</taxon>
        <taxon>Sordariomycetes</taxon>
        <taxon>Sordariomycetidae</taxon>
        <taxon>Ophiostomatales</taxon>
        <taxon>Ophiostomataceae</taxon>
        <taxon>Sporothrix</taxon>
    </lineage>
</organism>
<evidence type="ECO:0000313" key="7">
    <source>
        <dbReference type="Proteomes" id="UP001642482"/>
    </source>
</evidence>
<protein>
    <submittedName>
        <fullName evidence="6">Uncharacterized protein</fullName>
    </submittedName>
</protein>
<name>A0ABP0BSV4_9PEZI</name>
<comment type="caution">
    <text evidence="6">The sequence shown here is derived from an EMBL/GenBank/DDBJ whole genome shotgun (WGS) entry which is preliminary data.</text>
</comment>
<dbReference type="Gene3D" id="6.10.110.10">
    <property type="match status" value="1"/>
</dbReference>
<keyword evidence="3" id="KW-0812">Transmembrane</keyword>
<gene>
    <name evidence="6" type="ORF">SEUCBS140593_005016</name>
</gene>
<evidence type="ECO:0000256" key="3">
    <source>
        <dbReference type="ARBA" id="ARBA00022692"/>
    </source>
</evidence>
<dbReference type="InterPro" id="IPR009311">
    <property type="entry name" value="IFI6/IFI27-like"/>
</dbReference>
<evidence type="ECO:0000256" key="1">
    <source>
        <dbReference type="ARBA" id="ARBA00004141"/>
    </source>
</evidence>
<dbReference type="EMBL" id="CAWUHD010000046">
    <property type="protein sequence ID" value="CAK7222774.1"/>
    <property type="molecule type" value="Genomic_DNA"/>
</dbReference>
<reference evidence="6 7" key="1">
    <citation type="submission" date="2024-01" db="EMBL/GenBank/DDBJ databases">
        <authorList>
            <person name="Allen C."/>
            <person name="Tagirdzhanova G."/>
        </authorList>
    </citation>
    <scope>NUCLEOTIDE SEQUENCE [LARGE SCALE GENOMIC DNA]</scope>
</reference>
<evidence type="ECO:0000256" key="2">
    <source>
        <dbReference type="ARBA" id="ARBA00007262"/>
    </source>
</evidence>
<dbReference type="Proteomes" id="UP001642482">
    <property type="component" value="Unassembled WGS sequence"/>
</dbReference>
<comment type="similarity">
    <text evidence="2">Belongs to the IFI6/IFI27 family.</text>
</comment>
<keyword evidence="5" id="KW-0472">Membrane</keyword>
<evidence type="ECO:0000256" key="4">
    <source>
        <dbReference type="ARBA" id="ARBA00022989"/>
    </source>
</evidence>
<dbReference type="InterPro" id="IPR038213">
    <property type="entry name" value="IFI6/IFI27-like_sf"/>
</dbReference>